<gene>
    <name evidence="2" type="ORF">Nkreftii_004068</name>
</gene>
<dbReference type="KEGG" id="nkf:Nkreftii_004068"/>
<organism evidence="2 3">
    <name type="scientific">Candidatus Nitrospira kreftii</name>
    <dbReference type="NCBI Taxonomy" id="2652173"/>
    <lineage>
        <taxon>Bacteria</taxon>
        <taxon>Pseudomonadati</taxon>
        <taxon>Nitrospirota</taxon>
        <taxon>Nitrospiria</taxon>
        <taxon>Nitrospirales</taxon>
        <taxon>Nitrospiraceae</taxon>
        <taxon>Nitrospira</taxon>
    </lineage>
</organism>
<name>A0A7S8FI68_9BACT</name>
<protein>
    <submittedName>
        <fullName evidence="2">Uncharacterized protein</fullName>
    </submittedName>
</protein>
<feature type="region of interest" description="Disordered" evidence="1">
    <location>
        <begin position="75"/>
        <end position="97"/>
    </location>
</feature>
<reference evidence="2 3" key="1">
    <citation type="journal article" date="2020" name="ISME J.">
        <title>Enrichment and physiological characterization of a novel comammox Nitrospira indicates ammonium inhibition of complete nitrification.</title>
        <authorList>
            <person name="Sakoula D."/>
            <person name="Koch H."/>
            <person name="Frank J."/>
            <person name="Jetten M.S.M."/>
            <person name="van Kessel M.A.H.J."/>
            <person name="Lucker S."/>
        </authorList>
    </citation>
    <scope>NUCLEOTIDE SEQUENCE [LARGE SCALE GENOMIC DNA]</scope>
    <source>
        <strain evidence="2">Comreactor17</strain>
    </source>
</reference>
<dbReference type="EMBL" id="CP047423">
    <property type="protein sequence ID" value="QPD06294.1"/>
    <property type="molecule type" value="Genomic_DNA"/>
</dbReference>
<evidence type="ECO:0000256" key="1">
    <source>
        <dbReference type="SAM" id="MobiDB-lite"/>
    </source>
</evidence>
<proteinExistence type="predicted"/>
<dbReference type="Proteomes" id="UP000593737">
    <property type="component" value="Chromosome"/>
</dbReference>
<evidence type="ECO:0000313" key="2">
    <source>
        <dbReference type="EMBL" id="QPD06294.1"/>
    </source>
</evidence>
<dbReference type="AlphaFoldDB" id="A0A7S8FI68"/>
<sequence>MASSEHNTRIREIQGQSDISSALLQSSCLRCGGLMVNEVSMDLMNSSSELECATKRCVQCGDILDPVILRNRRIRQEPMPVQRDGHSLPSNSAIGRG</sequence>
<accession>A0A7S8FI68</accession>
<evidence type="ECO:0000313" key="3">
    <source>
        <dbReference type="Proteomes" id="UP000593737"/>
    </source>
</evidence>
<feature type="compositionally biased region" description="Polar residues" evidence="1">
    <location>
        <begin position="88"/>
        <end position="97"/>
    </location>
</feature>